<evidence type="ECO:0000313" key="2">
    <source>
        <dbReference type="EMBL" id="ERN00626.1"/>
    </source>
</evidence>
<reference evidence="3" key="1">
    <citation type="journal article" date="2013" name="Science">
        <title>The Amborella genome and the evolution of flowering plants.</title>
        <authorList>
            <consortium name="Amborella Genome Project"/>
        </authorList>
    </citation>
    <scope>NUCLEOTIDE SEQUENCE [LARGE SCALE GENOMIC DNA]</scope>
</reference>
<dbReference type="EMBL" id="KI394855">
    <property type="protein sequence ID" value="ERN00626.1"/>
    <property type="molecule type" value="Genomic_DNA"/>
</dbReference>
<evidence type="ECO:0000313" key="3">
    <source>
        <dbReference type="Proteomes" id="UP000017836"/>
    </source>
</evidence>
<name>W1NZ87_AMBTC</name>
<feature type="transmembrane region" description="Helical" evidence="1">
    <location>
        <begin position="22"/>
        <end position="39"/>
    </location>
</feature>
<dbReference type="HOGENOM" id="CLU_2907101_0_0_1"/>
<gene>
    <name evidence="2" type="ORF">AMTR_s00091p00130810</name>
</gene>
<protein>
    <submittedName>
        <fullName evidence="2">Uncharacterized protein</fullName>
    </submittedName>
</protein>
<organism evidence="2 3">
    <name type="scientific">Amborella trichopoda</name>
    <dbReference type="NCBI Taxonomy" id="13333"/>
    <lineage>
        <taxon>Eukaryota</taxon>
        <taxon>Viridiplantae</taxon>
        <taxon>Streptophyta</taxon>
        <taxon>Embryophyta</taxon>
        <taxon>Tracheophyta</taxon>
        <taxon>Spermatophyta</taxon>
        <taxon>Magnoliopsida</taxon>
        <taxon>Amborellales</taxon>
        <taxon>Amborellaceae</taxon>
        <taxon>Amborella</taxon>
    </lineage>
</organism>
<dbReference type="Gramene" id="ERN00626">
    <property type="protein sequence ID" value="ERN00626"/>
    <property type="gene ID" value="AMTR_s00091p00130810"/>
</dbReference>
<keyword evidence="3" id="KW-1185">Reference proteome</keyword>
<keyword evidence="1" id="KW-0472">Membrane</keyword>
<evidence type="ECO:0000256" key="1">
    <source>
        <dbReference type="SAM" id="Phobius"/>
    </source>
</evidence>
<dbReference type="Proteomes" id="UP000017836">
    <property type="component" value="Unassembled WGS sequence"/>
</dbReference>
<keyword evidence="1" id="KW-1133">Transmembrane helix</keyword>
<sequence>MEIFNPSFDPPGDGDLSSEDEWALRGFLLYLLGVLLFLAPPGDGGGAIRCKVHCLSPAILKL</sequence>
<proteinExistence type="predicted"/>
<keyword evidence="1" id="KW-0812">Transmembrane</keyword>
<accession>W1NZ87</accession>
<dbReference type="AlphaFoldDB" id="W1NZ87"/>